<dbReference type="InterPro" id="IPR019646">
    <property type="entry name" value="Aminoglyc_AdlTrfase"/>
</dbReference>
<sequence length="207" mass="23315">MRRTDTAWGPWEPAVPSDVAALFSAARVPWWIAGGHAIALAVGHVFREHGDIDVLLLRRDQLAVQRLLPTWEWWAADPPGTLRPWAAGETLPAGVHDVWCRPGPAQPWRIQILLDEADGREWVSRRDPRVRRPLDRLGAVSPEGVPYLRPEVQLFYKAQRPRPKDEQDLAAALPVLGSGQRRWLAGAISLAYGDHPWTGRLHQRGRT</sequence>
<name>A0A368T9F3_9ACTN</name>
<gene>
    <name evidence="1" type="ORF">DEF24_04955</name>
</gene>
<protein>
    <submittedName>
        <fullName evidence="1">Amino acid transporter</fullName>
    </submittedName>
</protein>
<dbReference type="Gene3D" id="3.30.460.40">
    <property type="match status" value="1"/>
</dbReference>
<accession>A0A368T9F3</accession>
<dbReference type="AlphaFoldDB" id="A0A368T9F3"/>
<dbReference type="RefSeq" id="WP_114397144.1">
    <property type="nucleotide sequence ID" value="NZ_QEIM01000028.1"/>
</dbReference>
<dbReference type="Proteomes" id="UP000253318">
    <property type="component" value="Unassembled WGS sequence"/>
</dbReference>
<dbReference type="Pfam" id="PF10706">
    <property type="entry name" value="Aminoglyc_resit"/>
    <property type="match status" value="1"/>
</dbReference>
<dbReference type="EMBL" id="QEIN01000024">
    <property type="protein sequence ID" value="RCV61181.1"/>
    <property type="molecule type" value="Genomic_DNA"/>
</dbReference>
<keyword evidence="2" id="KW-1185">Reference proteome</keyword>
<evidence type="ECO:0000313" key="2">
    <source>
        <dbReference type="Proteomes" id="UP000253318"/>
    </source>
</evidence>
<dbReference type="SUPFAM" id="SSF81301">
    <property type="entry name" value="Nucleotidyltransferase"/>
    <property type="match status" value="1"/>
</dbReference>
<proteinExistence type="predicted"/>
<comment type="caution">
    <text evidence="1">The sequence shown here is derived from an EMBL/GenBank/DDBJ whole genome shotgun (WGS) entry which is preliminary data.</text>
</comment>
<dbReference type="InterPro" id="IPR043519">
    <property type="entry name" value="NT_sf"/>
</dbReference>
<evidence type="ECO:0000313" key="1">
    <source>
        <dbReference type="EMBL" id="RCV61181.1"/>
    </source>
</evidence>
<reference evidence="1 2" key="1">
    <citation type="submission" date="2018-04" db="EMBL/GenBank/DDBJ databases">
        <title>Novel actinobacteria from marine sediment.</title>
        <authorList>
            <person name="Ng Z.Y."/>
            <person name="Tan G.Y.A."/>
        </authorList>
    </citation>
    <scope>NUCLEOTIDE SEQUENCE [LARGE SCALE GENOMIC DNA]</scope>
    <source>
        <strain evidence="1 2">TPS81</strain>
    </source>
</reference>
<organism evidence="1 2">
    <name type="scientific">Marinitenerispora sediminis</name>
    <dbReference type="NCBI Taxonomy" id="1931232"/>
    <lineage>
        <taxon>Bacteria</taxon>
        <taxon>Bacillati</taxon>
        <taxon>Actinomycetota</taxon>
        <taxon>Actinomycetes</taxon>
        <taxon>Streptosporangiales</taxon>
        <taxon>Nocardiopsidaceae</taxon>
        <taxon>Marinitenerispora</taxon>
    </lineage>
</organism>
<dbReference type="OrthoDB" id="4539099at2"/>